<keyword evidence="2 3" id="KW-0812">Transmembrane</keyword>
<dbReference type="InterPro" id="IPR009305">
    <property type="entry name" value="Mpo1-like"/>
</dbReference>
<accession>A0A0W0SND1</accession>
<dbReference type="RefSeq" id="WP_065235426.1">
    <property type="nucleotide sequence ID" value="NZ_CAAAHU010000006.1"/>
</dbReference>
<feature type="transmembrane region" description="Helical" evidence="2">
    <location>
        <begin position="100"/>
        <end position="121"/>
    </location>
</feature>
<dbReference type="EMBL" id="LNXV01000008">
    <property type="protein sequence ID" value="KTC84919.1"/>
    <property type="molecule type" value="Genomic_DNA"/>
</dbReference>
<evidence type="ECO:0000313" key="3">
    <source>
        <dbReference type="EMBL" id="KTC84919.1"/>
    </source>
</evidence>
<reference evidence="3 4" key="1">
    <citation type="submission" date="2015-11" db="EMBL/GenBank/DDBJ databases">
        <title>Genomic analysis of 38 Legionella species identifies large and diverse effector repertoires.</title>
        <authorList>
            <person name="Burstein D."/>
            <person name="Amaro F."/>
            <person name="Zusman T."/>
            <person name="Lifshitz Z."/>
            <person name="Cohen O."/>
            <person name="Gilbert J.A."/>
            <person name="Pupko T."/>
            <person name="Shuman H.A."/>
            <person name="Segal G."/>
        </authorList>
    </citation>
    <scope>NUCLEOTIDE SEQUENCE [LARGE SCALE GENOMIC DNA]</scope>
    <source>
        <strain evidence="3 4">ATCC 43878</strain>
    </source>
</reference>
<evidence type="ECO:0000313" key="4">
    <source>
        <dbReference type="Proteomes" id="UP000054742"/>
    </source>
</evidence>
<dbReference type="OrthoDB" id="5515308at2"/>
<comment type="caution">
    <text evidence="3">The sequence shown here is derived from an EMBL/GenBank/DDBJ whole genome shotgun (WGS) entry which is preliminary data.</text>
</comment>
<dbReference type="PANTHER" id="PTHR28026:SF9">
    <property type="entry name" value="2-HYDROXY-PALMITIC ACID DIOXYGENASE MPO1"/>
    <property type="match status" value="1"/>
</dbReference>
<feature type="transmembrane region" description="Helical" evidence="2">
    <location>
        <begin position="52"/>
        <end position="68"/>
    </location>
</feature>
<keyword evidence="2" id="KW-1133">Transmembrane helix</keyword>
<feature type="transmembrane region" description="Helical" evidence="2">
    <location>
        <begin position="75"/>
        <end position="94"/>
    </location>
</feature>
<organism evidence="3 4">
    <name type="scientific">Legionella brunensis</name>
    <dbReference type="NCBI Taxonomy" id="29422"/>
    <lineage>
        <taxon>Bacteria</taxon>
        <taxon>Pseudomonadati</taxon>
        <taxon>Pseudomonadota</taxon>
        <taxon>Gammaproteobacteria</taxon>
        <taxon>Legionellales</taxon>
        <taxon>Legionellaceae</taxon>
        <taxon>Legionella</taxon>
    </lineage>
</organism>
<dbReference type="GO" id="GO:0016020">
    <property type="term" value="C:membrane"/>
    <property type="evidence" value="ECO:0007669"/>
    <property type="project" value="GOC"/>
</dbReference>
<dbReference type="GO" id="GO:0046521">
    <property type="term" value="P:sphingoid catabolic process"/>
    <property type="evidence" value="ECO:0007669"/>
    <property type="project" value="TreeGrafter"/>
</dbReference>
<evidence type="ECO:0000256" key="2">
    <source>
        <dbReference type="SAM" id="Phobius"/>
    </source>
</evidence>
<keyword evidence="2" id="KW-0472">Membrane</keyword>
<dbReference type="AlphaFoldDB" id="A0A0W0SND1"/>
<evidence type="ECO:0000256" key="1">
    <source>
        <dbReference type="SAM" id="MobiDB-lite"/>
    </source>
</evidence>
<dbReference type="PATRIC" id="fig|29422.6.peg.1191"/>
<feature type="transmembrane region" description="Helical" evidence="2">
    <location>
        <begin position="21"/>
        <end position="46"/>
    </location>
</feature>
<proteinExistence type="predicted"/>
<keyword evidence="4" id="KW-1185">Reference proteome</keyword>
<feature type="region of interest" description="Disordered" evidence="1">
    <location>
        <begin position="164"/>
        <end position="184"/>
    </location>
</feature>
<name>A0A0W0SND1_9GAMM</name>
<dbReference type="PANTHER" id="PTHR28026">
    <property type="entry name" value="DUF962 DOMAIN PROTEIN (AFU_ORTHOLOGUE AFUA_8G05310)"/>
    <property type="match status" value="1"/>
</dbReference>
<dbReference type="Proteomes" id="UP000054742">
    <property type="component" value="Unassembled WGS sequence"/>
</dbReference>
<sequence length="184" mass="20805">MKSFIEQAQFYAEYHQKPITFYTHLIGVPLIIFSLMLFLGFFHLIVPGVLDTNFASIGTVIVLIYYFLLNWRLALILTPIFICLLWIANLISWAGPTSGALWTFVIIFILGWILQLAGHYIEGKRPALVDNFWQALVAPLYLTAELFFRAGRMKNLKTQIHGGEIPPAQPVTTEKASSAADDIM</sequence>
<dbReference type="STRING" id="29422.Lbru_1134"/>
<protein>
    <submittedName>
        <fullName evidence="3">Transmembrane protein</fullName>
    </submittedName>
</protein>
<gene>
    <name evidence="3" type="ORF">Lbru_1134</name>
</gene>
<dbReference type="Pfam" id="PF06127">
    <property type="entry name" value="Mpo1-like"/>
    <property type="match status" value="1"/>
</dbReference>